<dbReference type="Gene3D" id="1.10.1740.10">
    <property type="match status" value="1"/>
</dbReference>
<dbReference type="InterPro" id="IPR013325">
    <property type="entry name" value="RNA_pol_sigma_r2"/>
</dbReference>
<feature type="domain" description="RNA polymerase sigma factor 70 region 4 type 2" evidence="6">
    <location>
        <begin position="113"/>
        <end position="163"/>
    </location>
</feature>
<dbReference type="InterPro" id="IPR013324">
    <property type="entry name" value="RNA_pol_sigma_r3/r4-like"/>
</dbReference>
<name>A0A327W436_9BACT</name>
<dbReference type="RefSeq" id="WP_111591781.1">
    <property type="nucleotide sequence ID" value="NZ_QLMA01000003.1"/>
</dbReference>
<sequence>MQDSASYKREQLFNSLYYASRDKLYQYLRRYTHDNHLLQDLLQQSYMKVWDRIDNVYDVEAALPLLKVIARNLLVDLIRKRLKEDEAWMEKMQTEAGQLLMQPETGSRELMQALDIAIDQLPDNCRKVYLLHRDEGLSYRDISLRLSISVSMVEKHMSKAIRLLKQELLVNGDLVLLLVAVNRLL</sequence>
<dbReference type="Pfam" id="PF08281">
    <property type="entry name" value="Sigma70_r4_2"/>
    <property type="match status" value="1"/>
</dbReference>
<gene>
    <name evidence="7" type="ORF">CLV59_10373</name>
</gene>
<dbReference type="SUPFAM" id="SSF88946">
    <property type="entry name" value="Sigma2 domain of RNA polymerase sigma factors"/>
    <property type="match status" value="1"/>
</dbReference>
<accession>A0A327W436</accession>
<evidence type="ECO:0000259" key="6">
    <source>
        <dbReference type="Pfam" id="PF08281"/>
    </source>
</evidence>
<proteinExistence type="inferred from homology"/>
<evidence type="ECO:0000256" key="4">
    <source>
        <dbReference type="ARBA" id="ARBA00023163"/>
    </source>
</evidence>
<dbReference type="Proteomes" id="UP000249819">
    <property type="component" value="Unassembled WGS sequence"/>
</dbReference>
<evidence type="ECO:0000259" key="5">
    <source>
        <dbReference type="Pfam" id="PF04542"/>
    </source>
</evidence>
<dbReference type="InterPro" id="IPR039425">
    <property type="entry name" value="RNA_pol_sigma-70-like"/>
</dbReference>
<evidence type="ECO:0000256" key="1">
    <source>
        <dbReference type="ARBA" id="ARBA00010641"/>
    </source>
</evidence>
<organism evidence="7 8">
    <name type="scientific">Chitinophaga dinghuensis</name>
    <dbReference type="NCBI Taxonomy" id="1539050"/>
    <lineage>
        <taxon>Bacteria</taxon>
        <taxon>Pseudomonadati</taxon>
        <taxon>Bacteroidota</taxon>
        <taxon>Chitinophagia</taxon>
        <taxon>Chitinophagales</taxon>
        <taxon>Chitinophagaceae</taxon>
        <taxon>Chitinophaga</taxon>
    </lineage>
</organism>
<evidence type="ECO:0000256" key="2">
    <source>
        <dbReference type="ARBA" id="ARBA00023015"/>
    </source>
</evidence>
<comment type="caution">
    <text evidence="7">The sequence shown here is derived from an EMBL/GenBank/DDBJ whole genome shotgun (WGS) entry which is preliminary data.</text>
</comment>
<evidence type="ECO:0000313" key="7">
    <source>
        <dbReference type="EMBL" id="RAJ83116.1"/>
    </source>
</evidence>
<dbReference type="GO" id="GO:0003677">
    <property type="term" value="F:DNA binding"/>
    <property type="evidence" value="ECO:0007669"/>
    <property type="project" value="InterPro"/>
</dbReference>
<dbReference type="InterPro" id="IPR014284">
    <property type="entry name" value="RNA_pol_sigma-70_dom"/>
</dbReference>
<dbReference type="AlphaFoldDB" id="A0A327W436"/>
<keyword evidence="4" id="KW-0804">Transcription</keyword>
<dbReference type="Pfam" id="PF04542">
    <property type="entry name" value="Sigma70_r2"/>
    <property type="match status" value="1"/>
</dbReference>
<evidence type="ECO:0000313" key="8">
    <source>
        <dbReference type="Proteomes" id="UP000249819"/>
    </source>
</evidence>
<dbReference type="Gene3D" id="1.10.10.10">
    <property type="entry name" value="Winged helix-like DNA-binding domain superfamily/Winged helix DNA-binding domain"/>
    <property type="match status" value="1"/>
</dbReference>
<dbReference type="NCBIfam" id="TIGR02937">
    <property type="entry name" value="sigma70-ECF"/>
    <property type="match status" value="1"/>
</dbReference>
<evidence type="ECO:0000256" key="3">
    <source>
        <dbReference type="ARBA" id="ARBA00023082"/>
    </source>
</evidence>
<dbReference type="GO" id="GO:0006352">
    <property type="term" value="P:DNA-templated transcription initiation"/>
    <property type="evidence" value="ECO:0007669"/>
    <property type="project" value="InterPro"/>
</dbReference>
<dbReference type="EMBL" id="QLMA01000003">
    <property type="protein sequence ID" value="RAJ83116.1"/>
    <property type="molecule type" value="Genomic_DNA"/>
</dbReference>
<reference evidence="7 8" key="1">
    <citation type="submission" date="2018-06" db="EMBL/GenBank/DDBJ databases">
        <title>Genomic Encyclopedia of Archaeal and Bacterial Type Strains, Phase II (KMG-II): from individual species to whole genera.</title>
        <authorList>
            <person name="Goeker M."/>
        </authorList>
    </citation>
    <scope>NUCLEOTIDE SEQUENCE [LARGE SCALE GENOMIC DNA]</scope>
    <source>
        <strain evidence="7 8">DSM 29821</strain>
    </source>
</reference>
<feature type="domain" description="RNA polymerase sigma-70 region 2" evidence="5">
    <location>
        <begin position="19"/>
        <end position="81"/>
    </location>
</feature>
<dbReference type="InterPro" id="IPR036388">
    <property type="entry name" value="WH-like_DNA-bd_sf"/>
</dbReference>
<dbReference type="InterPro" id="IPR007627">
    <property type="entry name" value="RNA_pol_sigma70_r2"/>
</dbReference>
<dbReference type="PANTHER" id="PTHR43133">
    <property type="entry name" value="RNA POLYMERASE ECF-TYPE SIGMA FACTO"/>
    <property type="match status" value="1"/>
</dbReference>
<protein>
    <submittedName>
        <fullName evidence="7">RNA polymerase sigma-70 factor (ECF subfamily)</fullName>
    </submittedName>
</protein>
<dbReference type="InterPro" id="IPR013249">
    <property type="entry name" value="RNA_pol_sigma70_r4_t2"/>
</dbReference>
<dbReference type="GO" id="GO:0016987">
    <property type="term" value="F:sigma factor activity"/>
    <property type="evidence" value="ECO:0007669"/>
    <property type="project" value="UniProtKB-KW"/>
</dbReference>
<keyword evidence="3" id="KW-0731">Sigma factor</keyword>
<dbReference type="OrthoDB" id="655853at2"/>
<dbReference type="SUPFAM" id="SSF88659">
    <property type="entry name" value="Sigma3 and sigma4 domains of RNA polymerase sigma factors"/>
    <property type="match status" value="1"/>
</dbReference>
<keyword evidence="8" id="KW-1185">Reference proteome</keyword>
<comment type="similarity">
    <text evidence="1">Belongs to the sigma-70 factor family. ECF subfamily.</text>
</comment>
<keyword evidence="2" id="KW-0805">Transcription regulation</keyword>
<dbReference type="PANTHER" id="PTHR43133:SF46">
    <property type="entry name" value="RNA POLYMERASE SIGMA-70 FACTOR ECF SUBFAMILY"/>
    <property type="match status" value="1"/>
</dbReference>